<name>A0A2A4T1V0_9DELT</name>
<evidence type="ECO:0000256" key="1">
    <source>
        <dbReference type="SAM" id="Phobius"/>
    </source>
</evidence>
<keyword evidence="1" id="KW-0812">Transmembrane</keyword>
<evidence type="ECO:0000313" key="2">
    <source>
        <dbReference type="EMBL" id="PCI27259.1"/>
    </source>
</evidence>
<dbReference type="Proteomes" id="UP000218113">
    <property type="component" value="Unassembled WGS sequence"/>
</dbReference>
<feature type="transmembrane region" description="Helical" evidence="1">
    <location>
        <begin position="6"/>
        <end position="32"/>
    </location>
</feature>
<feature type="transmembrane region" description="Helical" evidence="1">
    <location>
        <begin position="77"/>
        <end position="105"/>
    </location>
</feature>
<feature type="transmembrane region" description="Helical" evidence="1">
    <location>
        <begin position="39"/>
        <end position="57"/>
    </location>
</feature>
<keyword evidence="1" id="KW-0472">Membrane</keyword>
<reference evidence="3" key="1">
    <citation type="submission" date="2017-08" db="EMBL/GenBank/DDBJ databases">
        <title>A dynamic microbial community with high functional redundancy inhabits the cold, oxic subseafloor aquifer.</title>
        <authorList>
            <person name="Tully B.J."/>
            <person name="Wheat C.G."/>
            <person name="Glazer B.T."/>
            <person name="Huber J.A."/>
        </authorList>
    </citation>
    <scope>NUCLEOTIDE SEQUENCE [LARGE SCALE GENOMIC DNA]</scope>
</reference>
<keyword evidence="1" id="KW-1133">Transmembrane helix</keyword>
<gene>
    <name evidence="2" type="ORF">COB67_08885</name>
</gene>
<sequence>MALPVVVGFLAVAVAWITKKVAMLATIFPLAVVVSVVSWTLYITSFTFAITIFVYFYNGFQTVSDKFTEASSSTNIAFQVASASGVMQAMADVISLFLLMLFMLFQFKLLHFLRGIADKSATEIHRAANLMLH</sequence>
<proteinExistence type="predicted"/>
<organism evidence="2 3">
    <name type="scientific">SAR324 cluster bacterium</name>
    <dbReference type="NCBI Taxonomy" id="2024889"/>
    <lineage>
        <taxon>Bacteria</taxon>
        <taxon>Deltaproteobacteria</taxon>
        <taxon>SAR324 cluster</taxon>
    </lineage>
</organism>
<comment type="caution">
    <text evidence="2">The sequence shown here is derived from an EMBL/GenBank/DDBJ whole genome shotgun (WGS) entry which is preliminary data.</text>
</comment>
<accession>A0A2A4T1V0</accession>
<dbReference type="AlphaFoldDB" id="A0A2A4T1V0"/>
<evidence type="ECO:0000313" key="3">
    <source>
        <dbReference type="Proteomes" id="UP000218113"/>
    </source>
</evidence>
<protein>
    <submittedName>
        <fullName evidence="2">Uncharacterized protein</fullName>
    </submittedName>
</protein>
<dbReference type="EMBL" id="NVSR01000066">
    <property type="protein sequence ID" value="PCI27259.1"/>
    <property type="molecule type" value="Genomic_DNA"/>
</dbReference>